<keyword evidence="5" id="KW-0067">ATP-binding</keyword>
<evidence type="ECO:0000256" key="3">
    <source>
        <dbReference type="ARBA" id="ARBA00022801"/>
    </source>
</evidence>
<evidence type="ECO:0000256" key="7">
    <source>
        <dbReference type="ARBA" id="ARBA00023204"/>
    </source>
</evidence>
<reference evidence="9 10" key="1">
    <citation type="submission" date="2023-02" db="EMBL/GenBank/DDBJ databases">
        <title>Pathogen: clinical or host-associated sample.</title>
        <authorList>
            <person name="Hergert J."/>
            <person name="Casey R."/>
            <person name="Wagner J."/>
            <person name="Young E.L."/>
            <person name="Oakeson K.F."/>
        </authorList>
    </citation>
    <scope>NUCLEOTIDE SEQUENCE [LARGE SCALE GENOMIC DNA]</scope>
    <source>
        <strain evidence="9 10">2022CK-00829</strain>
        <plasmid evidence="9 10">unnamed1</plasmid>
    </source>
</reference>
<keyword evidence="4" id="KW-0347">Helicase</keyword>
<evidence type="ECO:0000313" key="9">
    <source>
        <dbReference type="EMBL" id="WDI05063.1"/>
    </source>
</evidence>
<geneLocation type="plasmid" evidence="9 10">
    <name>unnamed1</name>
</geneLocation>
<keyword evidence="10" id="KW-1185">Reference proteome</keyword>
<evidence type="ECO:0000256" key="5">
    <source>
        <dbReference type="ARBA" id="ARBA00022840"/>
    </source>
</evidence>
<evidence type="ECO:0000313" key="10">
    <source>
        <dbReference type="Proteomes" id="UP001221519"/>
    </source>
</evidence>
<gene>
    <name evidence="9" type="ORF">PUW25_26195</name>
</gene>
<evidence type="ECO:0000256" key="6">
    <source>
        <dbReference type="ARBA" id="ARBA00023125"/>
    </source>
</evidence>
<accession>A0ABY7XH17</accession>
<organism evidence="9 10">
    <name type="scientific">Paenibacillus urinalis</name>
    <dbReference type="NCBI Taxonomy" id="521520"/>
    <lineage>
        <taxon>Bacteria</taxon>
        <taxon>Bacillati</taxon>
        <taxon>Bacillota</taxon>
        <taxon>Bacilli</taxon>
        <taxon>Bacillales</taxon>
        <taxon>Paenibacillaceae</taxon>
        <taxon>Paenibacillus</taxon>
    </lineage>
</organism>
<keyword evidence="7" id="KW-0234">DNA repair</keyword>
<proteinExistence type="predicted"/>
<protein>
    <submittedName>
        <fullName evidence="9">PD-(D/E)XK nuclease family protein</fullName>
    </submittedName>
</protein>
<evidence type="ECO:0000256" key="1">
    <source>
        <dbReference type="ARBA" id="ARBA00022741"/>
    </source>
</evidence>
<evidence type="ECO:0000256" key="4">
    <source>
        <dbReference type="ARBA" id="ARBA00022806"/>
    </source>
</evidence>
<feature type="domain" description="PD-(D/E)XK endonuclease-like" evidence="8">
    <location>
        <begin position="5"/>
        <end position="243"/>
    </location>
</feature>
<keyword evidence="9" id="KW-0614">Plasmid</keyword>
<dbReference type="InterPro" id="IPR038726">
    <property type="entry name" value="PDDEXK_AddAB-type"/>
</dbReference>
<dbReference type="RefSeq" id="WP_274338671.1">
    <property type="nucleotide sequence ID" value="NZ_CP118109.1"/>
</dbReference>
<dbReference type="EMBL" id="CP118109">
    <property type="protein sequence ID" value="WDI05063.1"/>
    <property type="molecule type" value="Genomic_DNA"/>
</dbReference>
<evidence type="ECO:0000256" key="2">
    <source>
        <dbReference type="ARBA" id="ARBA00022763"/>
    </source>
</evidence>
<keyword evidence="2" id="KW-0227">DNA damage</keyword>
<dbReference type="Gene3D" id="3.90.320.10">
    <property type="match status" value="1"/>
</dbReference>
<name>A0ABY7XH17_9BACL</name>
<dbReference type="InterPro" id="IPR011604">
    <property type="entry name" value="PDDEXK-like_dom_sf"/>
</dbReference>
<keyword evidence="6" id="KW-0238">DNA-binding</keyword>
<evidence type="ECO:0000259" key="8">
    <source>
        <dbReference type="Pfam" id="PF12705"/>
    </source>
</evidence>
<sequence>MTEITIEQLYDFKTCPLQYKFTNIDKLPRLKTEESKGLREVMLATISYYYVNLHEGKFLTLSQLKDKFTGLWYDKDKIYKIKFDQKQSQRKKELEAFSMLALFHRQQQYNPDKTVGVNVDFRLKIDPDFHIVGRIPVIRETPGGKHEIVNFQTRAQRPTEFYQRTDMGITLQALAFHSMYRKEVDTYVLHHLKTSQSIYVDRKRADYQRLYKSARMLKKSMDEGWYYPREGFHCDSCPTQKYCMEWR</sequence>
<keyword evidence="3" id="KW-0378">Hydrolase</keyword>
<dbReference type="Pfam" id="PF12705">
    <property type="entry name" value="PDDEXK_1"/>
    <property type="match status" value="1"/>
</dbReference>
<dbReference type="Proteomes" id="UP001221519">
    <property type="component" value="Plasmid unnamed1"/>
</dbReference>
<keyword evidence="1" id="KW-0547">Nucleotide-binding</keyword>